<protein>
    <submittedName>
        <fullName evidence="1">Uncharacterized protein</fullName>
    </submittedName>
</protein>
<dbReference type="EMBL" id="JAJVCZ030000004">
    <property type="protein sequence ID" value="KAL0260414.1"/>
    <property type="molecule type" value="Genomic_DNA"/>
</dbReference>
<sequence>MDSFLVPMQNVFGKSISLDTAPVEFSAFWQVLGPFQIGTREGPWGADPLEYLGGFRSLEFNESATFKSSLPADAAARWSVINATNVESNEAGANASLALAFSDVDWQFLQAVYGWSALQYQSWSRGEIVVNGDATQTVVLYTDWILEFWVDGKLYFGGDFYSYRKAPPVLHLSPGTHRLDLRMWRDVRSFGGITEGDPQITTDLALRTCKGPLEVTQEQMKIPDIVDGRFSSEYGSVAVRNTGLNTVRILGVRPQDSTVGLSVDIRTAAKAPEPLRNFYNAHIPNGLAVTKSLKRFTIVVGTPGDMGSKGGITITQLETPGRYGRMEVSIDPRDTETCIYSIQTKNILSFSISPHECQSVTVIIRRQNMASIATTVAIDRVSTLTWTNNIWKRDDVDLQGARHGKQLGAIDAILRSNGTFKIASHGAGTEELALQISRNLYTYFSADAAIGGSAGAGNLITVAVGTRLPASQDGDFPIQVTDSGTLLVRAPSGEEFLFGEEEDVAAIYLRPGTTGPESLELVVWGGTAQTAAIAARLVPTLTGVSQPDFVVLDRSSSWKGAEGAVAMGFFDERWNIASTSFFA</sequence>
<dbReference type="GeneID" id="92008186"/>
<accession>A0ABR3CIF3</accession>
<comment type="caution">
    <text evidence="1">The sequence shown here is derived from an EMBL/GenBank/DDBJ whole genome shotgun (WGS) entry which is preliminary data.</text>
</comment>
<evidence type="ECO:0000313" key="2">
    <source>
        <dbReference type="Proteomes" id="UP001430584"/>
    </source>
</evidence>
<proteinExistence type="predicted"/>
<keyword evidence="2" id="KW-1185">Reference proteome</keyword>
<reference evidence="1 2" key="1">
    <citation type="submission" date="2024-02" db="EMBL/GenBank/DDBJ databases">
        <title>De novo assembly and annotation of 12 fungi associated with fruit tree decline syndrome in Ontario, Canada.</title>
        <authorList>
            <person name="Sulman M."/>
            <person name="Ellouze W."/>
            <person name="Ilyukhin E."/>
        </authorList>
    </citation>
    <scope>NUCLEOTIDE SEQUENCE [LARGE SCALE GENOMIC DNA]</scope>
    <source>
        <strain evidence="1 2">FDS-637</strain>
    </source>
</reference>
<gene>
    <name evidence="1" type="ORF">SLS55_004101</name>
</gene>
<evidence type="ECO:0000313" key="1">
    <source>
        <dbReference type="EMBL" id="KAL0260414.1"/>
    </source>
</evidence>
<dbReference type="RefSeq" id="XP_066633443.1">
    <property type="nucleotide sequence ID" value="XM_066775562.1"/>
</dbReference>
<organism evidence="1 2">
    <name type="scientific">Diplodia seriata</name>
    <dbReference type="NCBI Taxonomy" id="420778"/>
    <lineage>
        <taxon>Eukaryota</taxon>
        <taxon>Fungi</taxon>
        <taxon>Dikarya</taxon>
        <taxon>Ascomycota</taxon>
        <taxon>Pezizomycotina</taxon>
        <taxon>Dothideomycetes</taxon>
        <taxon>Dothideomycetes incertae sedis</taxon>
        <taxon>Botryosphaeriales</taxon>
        <taxon>Botryosphaeriaceae</taxon>
        <taxon>Diplodia</taxon>
    </lineage>
</organism>
<name>A0ABR3CIF3_9PEZI</name>
<dbReference type="Proteomes" id="UP001430584">
    <property type="component" value="Unassembled WGS sequence"/>
</dbReference>